<evidence type="ECO:0000313" key="1">
    <source>
        <dbReference type="EMBL" id="EMS68061.1"/>
    </source>
</evidence>
<organism evidence="1">
    <name type="scientific">Triticum urartu</name>
    <name type="common">Red wild einkorn</name>
    <name type="synonym">Crithodium urartu</name>
    <dbReference type="NCBI Taxonomy" id="4572"/>
    <lineage>
        <taxon>Eukaryota</taxon>
        <taxon>Viridiplantae</taxon>
        <taxon>Streptophyta</taxon>
        <taxon>Embryophyta</taxon>
        <taxon>Tracheophyta</taxon>
        <taxon>Spermatophyta</taxon>
        <taxon>Magnoliopsida</taxon>
        <taxon>Liliopsida</taxon>
        <taxon>Poales</taxon>
        <taxon>Poaceae</taxon>
        <taxon>BOP clade</taxon>
        <taxon>Pooideae</taxon>
        <taxon>Triticodae</taxon>
        <taxon>Triticeae</taxon>
        <taxon>Triticinae</taxon>
        <taxon>Triticum</taxon>
    </lineage>
</organism>
<reference evidence="1" key="1">
    <citation type="journal article" date="2013" name="Nature">
        <title>Draft genome of the wheat A-genome progenitor Triticum urartu.</title>
        <authorList>
            <person name="Ling H.Q."/>
            <person name="Zhao S."/>
            <person name="Liu D."/>
            <person name="Wang J."/>
            <person name="Sun H."/>
            <person name="Zhang C."/>
            <person name="Fan H."/>
            <person name="Li D."/>
            <person name="Dong L."/>
            <person name="Tao Y."/>
            <person name="Gao C."/>
            <person name="Wu H."/>
            <person name="Li Y."/>
            <person name="Cui Y."/>
            <person name="Guo X."/>
            <person name="Zheng S."/>
            <person name="Wang B."/>
            <person name="Yu K."/>
            <person name="Liang Q."/>
            <person name="Yang W."/>
            <person name="Lou X."/>
            <person name="Chen J."/>
            <person name="Feng M."/>
            <person name="Jian J."/>
            <person name="Zhang X."/>
            <person name="Luo G."/>
            <person name="Jiang Y."/>
            <person name="Liu J."/>
            <person name="Wang Z."/>
            <person name="Sha Y."/>
            <person name="Zhang B."/>
            <person name="Wu H."/>
            <person name="Tang D."/>
            <person name="Shen Q."/>
            <person name="Xue P."/>
            <person name="Zou S."/>
            <person name="Wang X."/>
            <person name="Liu X."/>
            <person name="Wang F."/>
            <person name="Yang Y."/>
            <person name="An X."/>
            <person name="Dong Z."/>
            <person name="Zhang K."/>
            <person name="Zhang X."/>
            <person name="Luo M.C."/>
            <person name="Dvorak J."/>
            <person name="Tong Y."/>
            <person name="Wang J."/>
            <person name="Yang H."/>
            <person name="Li Z."/>
            <person name="Wang D."/>
            <person name="Zhang A."/>
            <person name="Wang J."/>
        </authorList>
    </citation>
    <scope>NUCLEOTIDE SEQUENCE</scope>
</reference>
<sequence>MMPNRVRKPNRMLAWARRDDGMVLKPWRRSILAPHLVLLRDLGQYSFILISLLEAVVATATSHINQPPPSHINEGERIGGAARRERVGGGEIACGGRRGKAAEAIFLPGGGVISGRQA</sequence>
<gene>
    <name evidence="1" type="ORF">TRIUR3_06093</name>
</gene>
<proteinExistence type="predicted"/>
<protein>
    <submittedName>
        <fullName evidence="1">Uncharacterized protein</fullName>
    </submittedName>
</protein>
<name>M8A7T6_TRIUA</name>
<accession>M8A7T6</accession>
<dbReference type="EMBL" id="KD011559">
    <property type="protein sequence ID" value="EMS68061.1"/>
    <property type="molecule type" value="Genomic_DNA"/>
</dbReference>
<dbReference type="AlphaFoldDB" id="M8A7T6"/>